<evidence type="ECO:0000313" key="1">
    <source>
        <dbReference type="EMBL" id="WNF31515.1"/>
    </source>
</evidence>
<dbReference type="GeneID" id="301126169"/>
<gene>
    <name evidence="1" type="ORF">RI196_09315</name>
</gene>
<name>A0ABY9W6R7_9BACI</name>
<dbReference type="EMBL" id="CP134501">
    <property type="protein sequence ID" value="WNF31515.1"/>
    <property type="molecule type" value="Genomic_DNA"/>
</dbReference>
<accession>A0ABY9W6R7</accession>
<sequence>MKIEQMSDKLIKYEVGTSVTVDHMRELVKILEEKLKQQQTFGIIIIRNGDHQKNPEATKWFNGWLKKNKPLLKQYCVGVAMATNSDRLLKLYKPLAGMIISKMLGCSGEMFTNESDAITWMLGKMRNR</sequence>
<dbReference type="RefSeq" id="WP_311066115.1">
    <property type="nucleotide sequence ID" value="NZ_CP134501.1"/>
</dbReference>
<dbReference type="Proteomes" id="UP001303701">
    <property type="component" value="Chromosome"/>
</dbReference>
<protein>
    <recommendedName>
        <fullName evidence="3">SpoIIAA-like protein</fullName>
    </recommendedName>
</protein>
<evidence type="ECO:0008006" key="3">
    <source>
        <dbReference type="Google" id="ProtNLM"/>
    </source>
</evidence>
<proteinExistence type="predicted"/>
<evidence type="ECO:0000313" key="2">
    <source>
        <dbReference type="Proteomes" id="UP001303701"/>
    </source>
</evidence>
<organism evidence="1 2">
    <name type="scientific">Aeribacillus composti</name>
    <dbReference type="NCBI Taxonomy" id="1868734"/>
    <lineage>
        <taxon>Bacteria</taxon>
        <taxon>Bacillati</taxon>
        <taxon>Bacillota</taxon>
        <taxon>Bacilli</taxon>
        <taxon>Bacillales</taxon>
        <taxon>Bacillaceae</taxon>
        <taxon>Aeribacillus</taxon>
    </lineage>
</organism>
<keyword evidence="2" id="KW-1185">Reference proteome</keyword>
<reference evidence="1 2" key="1">
    <citation type="submission" date="2023-09" db="EMBL/GenBank/DDBJ databases">
        <title>Different Types of Thermotolerant Ring-Cleaving Dioxygenases derived from Aeribacillus composti HB-1 applied for multiple aromatic hydrocarbons removal.</title>
        <authorList>
            <person name="Cao L."/>
            <person name="Li M."/>
            <person name="Ma T."/>
        </authorList>
    </citation>
    <scope>NUCLEOTIDE SEQUENCE [LARGE SCALE GENOMIC DNA]</scope>
    <source>
        <strain evidence="1 2">HB-1</strain>
    </source>
</reference>